<keyword evidence="6 11" id="KW-0418">Kinase</keyword>
<proteinExistence type="predicted"/>
<dbReference type="PROSITE" id="PS50109">
    <property type="entry name" value="HIS_KIN"/>
    <property type="match status" value="1"/>
</dbReference>
<dbReference type="GO" id="GO:0000156">
    <property type="term" value="F:phosphorelay response regulator activity"/>
    <property type="evidence" value="ECO:0007669"/>
    <property type="project" value="TreeGrafter"/>
</dbReference>
<evidence type="ECO:0000256" key="5">
    <source>
        <dbReference type="ARBA" id="ARBA00022741"/>
    </source>
</evidence>
<feature type="transmembrane region" description="Helical" evidence="9">
    <location>
        <begin position="181"/>
        <end position="199"/>
    </location>
</feature>
<dbReference type="GO" id="GO:0007234">
    <property type="term" value="P:osmosensory signaling via phosphorelay pathway"/>
    <property type="evidence" value="ECO:0007669"/>
    <property type="project" value="TreeGrafter"/>
</dbReference>
<feature type="transmembrane region" description="Helical" evidence="9">
    <location>
        <begin position="147"/>
        <end position="169"/>
    </location>
</feature>
<feature type="transmembrane region" description="Helical" evidence="9">
    <location>
        <begin position="65"/>
        <end position="86"/>
    </location>
</feature>
<feature type="transmembrane region" description="Helical" evidence="9">
    <location>
        <begin position="34"/>
        <end position="53"/>
    </location>
</feature>
<evidence type="ECO:0000256" key="4">
    <source>
        <dbReference type="ARBA" id="ARBA00022679"/>
    </source>
</evidence>
<accession>A0A2D1U6P8</accession>
<keyword evidence="3" id="KW-0597">Phosphoprotein</keyword>
<gene>
    <name evidence="11" type="ORF">CPT03_12755</name>
</gene>
<keyword evidence="9" id="KW-1133">Transmembrane helix</keyword>
<dbReference type="EC" id="2.7.13.3" evidence="2"/>
<evidence type="ECO:0000256" key="2">
    <source>
        <dbReference type="ARBA" id="ARBA00012438"/>
    </source>
</evidence>
<dbReference type="RefSeq" id="WP_099439206.1">
    <property type="nucleotide sequence ID" value="NZ_CP024091.1"/>
</dbReference>
<dbReference type="GO" id="GO:0000155">
    <property type="term" value="F:phosphorelay sensor kinase activity"/>
    <property type="evidence" value="ECO:0007669"/>
    <property type="project" value="InterPro"/>
</dbReference>
<dbReference type="EMBL" id="CP024091">
    <property type="protein sequence ID" value="ATP57279.1"/>
    <property type="molecule type" value="Genomic_DNA"/>
</dbReference>
<evidence type="ECO:0000256" key="1">
    <source>
        <dbReference type="ARBA" id="ARBA00000085"/>
    </source>
</evidence>
<dbReference type="InterPro" id="IPR003661">
    <property type="entry name" value="HisK_dim/P_dom"/>
</dbReference>
<organism evidence="11 12">
    <name type="scientific">Pedobacter ginsengisoli</name>
    <dbReference type="NCBI Taxonomy" id="363852"/>
    <lineage>
        <taxon>Bacteria</taxon>
        <taxon>Pseudomonadati</taxon>
        <taxon>Bacteroidota</taxon>
        <taxon>Sphingobacteriia</taxon>
        <taxon>Sphingobacteriales</taxon>
        <taxon>Sphingobacteriaceae</taxon>
        <taxon>Pedobacter</taxon>
    </lineage>
</organism>
<keyword evidence="9" id="KW-0812">Transmembrane</keyword>
<dbReference type="InterPro" id="IPR031621">
    <property type="entry name" value="HisKA_7TM"/>
</dbReference>
<dbReference type="SMART" id="SM00387">
    <property type="entry name" value="HATPase_c"/>
    <property type="match status" value="1"/>
</dbReference>
<comment type="catalytic activity">
    <reaction evidence="1">
        <text>ATP + protein L-histidine = ADP + protein N-phospho-L-histidine.</text>
        <dbReference type="EC" id="2.7.13.3"/>
    </reaction>
</comment>
<dbReference type="AlphaFoldDB" id="A0A2D1U6P8"/>
<dbReference type="Pfam" id="PF02518">
    <property type="entry name" value="HATPase_c"/>
    <property type="match status" value="1"/>
</dbReference>
<feature type="domain" description="Histidine kinase" evidence="10">
    <location>
        <begin position="373"/>
        <end position="589"/>
    </location>
</feature>
<dbReference type="CDD" id="cd00082">
    <property type="entry name" value="HisKA"/>
    <property type="match status" value="1"/>
</dbReference>
<reference evidence="11 12" key="1">
    <citation type="submission" date="2017-10" db="EMBL/GenBank/DDBJ databases">
        <title>Whole genome of Pedobacter ginsengisoli T01R-27 isolated from tomato rhizosphere.</title>
        <authorList>
            <person name="Weon H.-Y."/>
            <person name="Lee S.A."/>
            <person name="Sang M.K."/>
            <person name="Song J."/>
        </authorList>
    </citation>
    <scope>NUCLEOTIDE SEQUENCE [LARGE SCALE GENOMIC DNA]</scope>
    <source>
        <strain evidence="11 12">T01R-27</strain>
    </source>
</reference>
<keyword evidence="7" id="KW-0067">ATP-binding</keyword>
<dbReference type="SUPFAM" id="SSF55874">
    <property type="entry name" value="ATPase domain of HSP90 chaperone/DNA topoisomerase II/histidine kinase"/>
    <property type="match status" value="1"/>
</dbReference>
<dbReference type="Pfam" id="PF16927">
    <property type="entry name" value="HisKA_7TM"/>
    <property type="match status" value="1"/>
</dbReference>
<dbReference type="PANTHER" id="PTHR42878">
    <property type="entry name" value="TWO-COMPONENT HISTIDINE KINASE"/>
    <property type="match status" value="1"/>
</dbReference>
<sequence>MDFTFNFYAIVLILFGTTSLLLSYYIYKKEGGAVRYFGIMMFSSAAWSLTYGLELASTTLEQAKFWISIEYIGISTLPITWFLFCLKLSGKEHWYQNKIRLAILIATAVIPTLMVWTNDYHHLHFKGYRMDTTGDFPMVALEMGPSYWIFTVYFYLLMAIGSYLLIVTFRKSDPIYKSQNYSIIIAAFIPWITNISYFLGFRPFGQLDVTPFAFILTIVLIAIAIYRFKLFDILPVAREKVLELMQDGFVILDSKNRVIDYNPSFRKYITNIKKNKIIGSQIETLFPDHDGLTALIKDRQSGKIELKVENENGSFELEAKIKTLNENQFKLNSEAVIIKVQDLTTLRKEALLFKSQTIELQQLNQLKDRIFSIIAHDLRGPLVNLAQILKMTTDDIITIDEFKVLAPNLNKDISYTTELLENILHWSRSQLKGYGIDKDLFDLKNMLVNEIDYHLPAAEAKNIQIIQDVFPGEMVYADRLMIQIVIRNILSNAIKFCNENCEINITAVYKKEGFIELCIKDNGVGMSDTALKKIFNGENLSTRGTMNEKGTGLGLVICKEFMEKNDGKLLVKSEPGKGSSFCIYLPVDAK</sequence>
<evidence type="ECO:0000259" key="10">
    <source>
        <dbReference type="PROSITE" id="PS50109"/>
    </source>
</evidence>
<evidence type="ECO:0000313" key="12">
    <source>
        <dbReference type="Proteomes" id="UP000223749"/>
    </source>
</evidence>
<evidence type="ECO:0000256" key="6">
    <source>
        <dbReference type="ARBA" id="ARBA00022777"/>
    </source>
</evidence>
<dbReference type="SUPFAM" id="SSF47384">
    <property type="entry name" value="Homodimeric domain of signal transducing histidine kinase"/>
    <property type="match status" value="1"/>
</dbReference>
<dbReference type="KEGG" id="pgs:CPT03_12755"/>
<dbReference type="Gene3D" id="1.10.287.130">
    <property type="match status" value="1"/>
</dbReference>
<feature type="transmembrane region" description="Helical" evidence="9">
    <location>
        <begin position="6"/>
        <end position="27"/>
    </location>
</feature>
<dbReference type="InterPro" id="IPR003594">
    <property type="entry name" value="HATPase_dom"/>
</dbReference>
<evidence type="ECO:0000256" key="7">
    <source>
        <dbReference type="ARBA" id="ARBA00022840"/>
    </source>
</evidence>
<name>A0A2D1U6P8_9SPHI</name>
<evidence type="ECO:0000256" key="9">
    <source>
        <dbReference type="SAM" id="Phobius"/>
    </source>
</evidence>
<dbReference type="Proteomes" id="UP000223749">
    <property type="component" value="Chromosome"/>
</dbReference>
<dbReference type="GO" id="GO:0005524">
    <property type="term" value="F:ATP binding"/>
    <property type="evidence" value="ECO:0007669"/>
    <property type="project" value="UniProtKB-KW"/>
</dbReference>
<keyword evidence="4" id="KW-0808">Transferase</keyword>
<feature type="transmembrane region" description="Helical" evidence="9">
    <location>
        <begin position="98"/>
        <end position="116"/>
    </location>
</feature>
<dbReference type="Gene3D" id="3.30.450.20">
    <property type="entry name" value="PAS domain"/>
    <property type="match status" value="1"/>
</dbReference>
<dbReference type="InterPro" id="IPR004358">
    <property type="entry name" value="Sig_transdc_His_kin-like_C"/>
</dbReference>
<dbReference type="GO" id="GO:0030295">
    <property type="term" value="F:protein kinase activator activity"/>
    <property type="evidence" value="ECO:0007669"/>
    <property type="project" value="TreeGrafter"/>
</dbReference>
<keyword evidence="12" id="KW-1185">Reference proteome</keyword>
<dbReference type="InterPro" id="IPR036097">
    <property type="entry name" value="HisK_dim/P_sf"/>
</dbReference>
<evidence type="ECO:0000313" key="11">
    <source>
        <dbReference type="EMBL" id="ATP57279.1"/>
    </source>
</evidence>
<dbReference type="OrthoDB" id="9810447at2"/>
<dbReference type="InterPro" id="IPR005467">
    <property type="entry name" value="His_kinase_dom"/>
</dbReference>
<dbReference type="PANTHER" id="PTHR42878:SF7">
    <property type="entry name" value="SENSOR HISTIDINE KINASE GLRK"/>
    <property type="match status" value="1"/>
</dbReference>
<evidence type="ECO:0000256" key="3">
    <source>
        <dbReference type="ARBA" id="ARBA00022553"/>
    </source>
</evidence>
<evidence type="ECO:0000256" key="8">
    <source>
        <dbReference type="ARBA" id="ARBA00023012"/>
    </source>
</evidence>
<protein>
    <recommendedName>
        <fullName evidence="2">histidine kinase</fullName>
        <ecNumber evidence="2">2.7.13.3</ecNumber>
    </recommendedName>
</protein>
<keyword evidence="8" id="KW-0902">Two-component regulatory system</keyword>
<keyword evidence="9" id="KW-0472">Membrane</keyword>
<dbReference type="InterPro" id="IPR050351">
    <property type="entry name" value="BphY/WalK/GraS-like"/>
</dbReference>
<dbReference type="PRINTS" id="PR00344">
    <property type="entry name" value="BCTRLSENSOR"/>
</dbReference>
<dbReference type="Gene3D" id="3.30.565.10">
    <property type="entry name" value="Histidine kinase-like ATPase, C-terminal domain"/>
    <property type="match status" value="1"/>
</dbReference>
<feature type="transmembrane region" description="Helical" evidence="9">
    <location>
        <begin position="211"/>
        <end position="228"/>
    </location>
</feature>
<dbReference type="InterPro" id="IPR036890">
    <property type="entry name" value="HATPase_C_sf"/>
</dbReference>
<keyword evidence="5" id="KW-0547">Nucleotide-binding</keyword>